<dbReference type="Pfam" id="PF01339">
    <property type="entry name" value="CheB_methylest"/>
    <property type="match status" value="1"/>
</dbReference>
<keyword evidence="1 5" id="KW-0963">Cytoplasm</keyword>
<evidence type="ECO:0000313" key="11">
    <source>
        <dbReference type="Proteomes" id="UP001230978"/>
    </source>
</evidence>
<dbReference type="InterPro" id="IPR035909">
    <property type="entry name" value="CheB_C"/>
</dbReference>
<reference evidence="10 11" key="1">
    <citation type="submission" date="2023-04" db="EMBL/GenBank/DDBJ databases">
        <title>YMD61, complete Genome.</title>
        <authorList>
            <person name="Zhang J."/>
        </authorList>
    </citation>
    <scope>NUCLEOTIDE SEQUENCE [LARGE SCALE GENOMIC DNA]</scope>
    <source>
        <strain evidence="10 11">YMD61</strain>
    </source>
</reference>
<dbReference type="InterPro" id="IPR011006">
    <property type="entry name" value="CheY-like_superfamily"/>
</dbReference>
<dbReference type="Gene3D" id="3.40.50.180">
    <property type="entry name" value="Methylesterase CheB, C-terminal domain"/>
    <property type="match status" value="1"/>
</dbReference>
<dbReference type="EMBL" id="CP124535">
    <property type="protein sequence ID" value="WGV16191.1"/>
    <property type="molecule type" value="Genomic_DNA"/>
</dbReference>
<comment type="catalytic activity">
    <reaction evidence="4 5">
        <text>[protein]-L-glutamate 5-O-methyl ester + H2O = L-glutamyl-[protein] + methanol + H(+)</text>
        <dbReference type="Rhea" id="RHEA:23236"/>
        <dbReference type="Rhea" id="RHEA-COMP:10208"/>
        <dbReference type="Rhea" id="RHEA-COMP:10311"/>
        <dbReference type="ChEBI" id="CHEBI:15377"/>
        <dbReference type="ChEBI" id="CHEBI:15378"/>
        <dbReference type="ChEBI" id="CHEBI:17790"/>
        <dbReference type="ChEBI" id="CHEBI:29973"/>
        <dbReference type="ChEBI" id="CHEBI:82795"/>
        <dbReference type="EC" id="3.1.1.61"/>
    </reaction>
</comment>
<dbReference type="InterPro" id="IPR000673">
    <property type="entry name" value="Sig_transdc_resp-reg_Me-estase"/>
</dbReference>
<name>A0ABY8Q7Y6_9RHOB</name>
<dbReference type="Proteomes" id="UP001230978">
    <property type="component" value="Chromosome"/>
</dbReference>
<dbReference type="NCBIfam" id="NF009206">
    <property type="entry name" value="PRK12555.1"/>
    <property type="match status" value="1"/>
</dbReference>
<accession>A0ABY8Q7Y6</accession>
<evidence type="ECO:0000256" key="4">
    <source>
        <dbReference type="ARBA" id="ARBA00048267"/>
    </source>
</evidence>
<evidence type="ECO:0000256" key="2">
    <source>
        <dbReference type="ARBA" id="ARBA00022500"/>
    </source>
</evidence>
<comment type="function">
    <text evidence="5">Involved in chemotaxis. Part of a chemotaxis signal transduction system that modulates chemotaxis in response to various stimuli. Catalyzes the demethylation of specific methylglutamate residues introduced into the chemoreceptors (methyl-accepting chemotaxis proteins or MCP) by CheR. Also mediates the irreversible deamidation of specific glutamine residues to glutamic acid.</text>
</comment>
<dbReference type="NCBIfam" id="NF001965">
    <property type="entry name" value="PRK00742.1"/>
    <property type="match status" value="1"/>
</dbReference>
<dbReference type="SMART" id="SM00448">
    <property type="entry name" value="REC"/>
    <property type="match status" value="1"/>
</dbReference>
<feature type="domain" description="Response regulatory" evidence="8">
    <location>
        <begin position="10"/>
        <end position="127"/>
    </location>
</feature>
<dbReference type="RefSeq" id="WP_281466292.1">
    <property type="nucleotide sequence ID" value="NZ_CP124535.1"/>
</dbReference>
<keyword evidence="2 5" id="KW-0145">Chemotaxis</keyword>
<organism evidence="10 11">
    <name type="scientific">Fuscovulum ytuae</name>
    <dbReference type="NCBI Taxonomy" id="3042299"/>
    <lineage>
        <taxon>Bacteria</taxon>
        <taxon>Pseudomonadati</taxon>
        <taxon>Pseudomonadota</taxon>
        <taxon>Alphaproteobacteria</taxon>
        <taxon>Rhodobacterales</taxon>
        <taxon>Paracoccaceae</taxon>
        <taxon>Fuscovulum</taxon>
    </lineage>
</organism>
<dbReference type="PIRSF" id="PIRSF000876">
    <property type="entry name" value="RR_chemtxs_CheB"/>
    <property type="match status" value="1"/>
</dbReference>
<evidence type="ECO:0000256" key="5">
    <source>
        <dbReference type="HAMAP-Rule" id="MF_00099"/>
    </source>
</evidence>
<dbReference type="EC" id="3.5.1.44" evidence="5"/>
<evidence type="ECO:0000259" key="9">
    <source>
        <dbReference type="PROSITE" id="PS50122"/>
    </source>
</evidence>
<dbReference type="InterPro" id="IPR001789">
    <property type="entry name" value="Sig_transdc_resp-reg_receiver"/>
</dbReference>
<evidence type="ECO:0000256" key="7">
    <source>
        <dbReference type="PROSITE-ProRule" id="PRU00169"/>
    </source>
</evidence>
<keyword evidence="11" id="KW-1185">Reference proteome</keyword>
<dbReference type="Pfam" id="PF00072">
    <property type="entry name" value="Response_reg"/>
    <property type="match status" value="1"/>
</dbReference>
<dbReference type="SUPFAM" id="SSF52738">
    <property type="entry name" value="Methylesterase CheB, C-terminal domain"/>
    <property type="match status" value="1"/>
</dbReference>
<feature type="active site" evidence="5 6">
    <location>
        <position position="211"/>
    </location>
</feature>
<comment type="PTM">
    <text evidence="5">Phosphorylated by CheA. Phosphorylation of the N-terminal regulatory domain activates the methylesterase activity.</text>
</comment>
<dbReference type="GO" id="GO:0008984">
    <property type="term" value="F:protein-glutamate methylesterase activity"/>
    <property type="evidence" value="ECO:0007669"/>
    <property type="project" value="UniProtKB-EC"/>
</dbReference>
<feature type="modified residue" description="4-aspartylphosphate" evidence="5 7">
    <location>
        <position position="61"/>
    </location>
</feature>
<evidence type="ECO:0000313" key="10">
    <source>
        <dbReference type="EMBL" id="WGV16191.1"/>
    </source>
</evidence>
<comment type="subcellular location">
    <subcellularLocation>
        <location evidence="5">Cytoplasm</location>
    </subcellularLocation>
</comment>
<keyword evidence="5 7" id="KW-0597">Phosphoprotein</keyword>
<gene>
    <name evidence="5" type="primary">cheB</name>
    <name evidence="10" type="ORF">QF092_18405</name>
</gene>
<dbReference type="PROSITE" id="PS50122">
    <property type="entry name" value="CHEB"/>
    <property type="match status" value="1"/>
</dbReference>
<comment type="domain">
    <text evidence="5">Contains a C-terminal catalytic domain, and an N-terminal region which modulates catalytic activity.</text>
</comment>
<dbReference type="InterPro" id="IPR008248">
    <property type="entry name" value="CheB-like"/>
</dbReference>
<feature type="active site" evidence="5 6">
    <location>
        <position position="307"/>
    </location>
</feature>
<dbReference type="CDD" id="cd16432">
    <property type="entry name" value="CheB_Rec"/>
    <property type="match status" value="1"/>
</dbReference>
<dbReference type="PANTHER" id="PTHR42872:SF6">
    <property type="entry name" value="PROTEIN-GLUTAMATE METHYLESTERASE_PROTEIN-GLUTAMINE GLUTAMINASE"/>
    <property type="match status" value="1"/>
</dbReference>
<keyword evidence="3 5" id="KW-0378">Hydrolase</keyword>
<comment type="catalytic activity">
    <reaction evidence="5">
        <text>L-glutaminyl-[protein] + H2O = L-glutamyl-[protein] + NH4(+)</text>
        <dbReference type="Rhea" id="RHEA:16441"/>
        <dbReference type="Rhea" id="RHEA-COMP:10207"/>
        <dbReference type="Rhea" id="RHEA-COMP:10208"/>
        <dbReference type="ChEBI" id="CHEBI:15377"/>
        <dbReference type="ChEBI" id="CHEBI:28938"/>
        <dbReference type="ChEBI" id="CHEBI:29973"/>
        <dbReference type="ChEBI" id="CHEBI:30011"/>
        <dbReference type="EC" id="3.5.1.44"/>
    </reaction>
</comment>
<sequence length="371" mass="38451">MALKPNDAAKVLIVDDSASARAMLRAIVESDPGLSVMAVCIDAFEAAKVMRDSLPDVILLDLELPGMDGMTFLKKIMAQKPLPVVICSGLTARGSEQSIAALEAGAVEVILKPSAGDDRARAEAQVRICDALRAAAQSRKGGRAGILPGALRAPGAKLTADEILPPPNLTRPVPLTEPIVCIGASTGGTEALRQVLVALPPDAPAICIVQHMPAGFTAAFARRLDGLCKVKVTEAVDGATVGQGEVLIAPGDQHMILRRLTSGYRVSVVQGPYVSRHRPSVDVLFRSAAGSAGANALGIILTGMGDDGARCLGEMKAAGAATIAQDEASSVVYGMPREAVRMGSVGQTLPLDKMATTIMAFARRHRTGVQA</sequence>
<feature type="active site" evidence="5 6">
    <location>
        <position position="185"/>
    </location>
</feature>
<evidence type="ECO:0000256" key="6">
    <source>
        <dbReference type="PROSITE-ProRule" id="PRU00050"/>
    </source>
</evidence>
<dbReference type="HAMAP" id="MF_00099">
    <property type="entry name" value="CheB_chemtxs"/>
    <property type="match status" value="1"/>
</dbReference>
<feature type="domain" description="CheB-type methylesterase" evidence="9">
    <location>
        <begin position="174"/>
        <end position="365"/>
    </location>
</feature>
<evidence type="ECO:0000259" key="8">
    <source>
        <dbReference type="PROSITE" id="PS50110"/>
    </source>
</evidence>
<proteinExistence type="inferred from homology"/>
<dbReference type="Gene3D" id="3.40.50.2300">
    <property type="match status" value="1"/>
</dbReference>
<dbReference type="SUPFAM" id="SSF52172">
    <property type="entry name" value="CheY-like"/>
    <property type="match status" value="1"/>
</dbReference>
<dbReference type="PROSITE" id="PS50110">
    <property type="entry name" value="RESPONSE_REGULATORY"/>
    <property type="match status" value="1"/>
</dbReference>
<evidence type="ECO:0000256" key="1">
    <source>
        <dbReference type="ARBA" id="ARBA00022490"/>
    </source>
</evidence>
<evidence type="ECO:0000256" key="3">
    <source>
        <dbReference type="ARBA" id="ARBA00022801"/>
    </source>
</evidence>
<dbReference type="PANTHER" id="PTHR42872">
    <property type="entry name" value="PROTEIN-GLUTAMATE METHYLESTERASE/PROTEIN-GLUTAMINE GLUTAMINASE"/>
    <property type="match status" value="1"/>
</dbReference>
<comment type="similarity">
    <text evidence="5">Belongs to the CheB family.</text>
</comment>
<dbReference type="CDD" id="cd17541">
    <property type="entry name" value="REC_CheB-like"/>
    <property type="match status" value="1"/>
</dbReference>
<dbReference type="EC" id="3.1.1.61" evidence="5"/>
<protein>
    <recommendedName>
        <fullName evidence="5">Protein-glutamate methylesterase/protein-glutamine glutaminase</fullName>
        <ecNumber evidence="5">3.1.1.61</ecNumber>
        <ecNumber evidence="5">3.5.1.44</ecNumber>
    </recommendedName>
</protein>